<dbReference type="GeneID" id="82149926"/>
<proteinExistence type="predicted"/>
<dbReference type="SUPFAM" id="SSF158682">
    <property type="entry name" value="TerB-like"/>
    <property type="match status" value="1"/>
</dbReference>
<reference evidence="1 2" key="1">
    <citation type="submission" date="2019-02" db="EMBL/GenBank/DDBJ databases">
        <title>Isolation and identification of novel species under the genus Muribaculum.</title>
        <authorList>
            <person name="Miyake S."/>
            <person name="Ding Y."/>
            <person name="Low A."/>
            <person name="Soh M."/>
            <person name="Seedorf H."/>
        </authorList>
    </citation>
    <scope>NUCLEOTIDE SEQUENCE [LARGE SCALE GENOMIC DNA]</scope>
    <source>
        <strain evidence="1 2">TLL-A3</strain>
    </source>
</reference>
<evidence type="ECO:0000313" key="1">
    <source>
        <dbReference type="EMBL" id="TGG40792.1"/>
    </source>
</evidence>
<comment type="caution">
    <text evidence="1">The sequence shown here is derived from an EMBL/GenBank/DDBJ whole genome shotgun (WGS) entry which is preliminary data.</text>
</comment>
<evidence type="ECO:0000313" key="2">
    <source>
        <dbReference type="Proteomes" id="UP000297635"/>
    </source>
</evidence>
<organism evidence="1 2">
    <name type="scientific">Duncaniella freteri</name>
    <dbReference type="NCBI Taxonomy" id="2530391"/>
    <lineage>
        <taxon>Bacteria</taxon>
        <taxon>Pseudomonadati</taxon>
        <taxon>Bacteroidota</taxon>
        <taxon>Bacteroidia</taxon>
        <taxon>Bacteroidales</taxon>
        <taxon>Muribaculaceae</taxon>
        <taxon>Duncaniella</taxon>
    </lineage>
</organism>
<dbReference type="Proteomes" id="UP000297635">
    <property type="component" value="Unassembled WGS sequence"/>
</dbReference>
<dbReference type="AlphaFoldDB" id="A0A4Z0VC68"/>
<dbReference type="EMBL" id="SJSA01000001">
    <property type="protein sequence ID" value="TGG40792.1"/>
    <property type="molecule type" value="Genomic_DNA"/>
</dbReference>
<sequence length="466" mass="53501">MKAIERAAISRILIDLIKADKVIDSREMDLYRNLKEQFSISRQDEIEAYLMPLNKAVHIIKEMEDSTKSDLLGTFEDMTISDGFCAREEALLMLMLQYCLRNENLESDVISTKIDESWFDERQVLYVESHHAKEVNFSISSNLRAISRELKLCGLDFVYLPEIVHHYITTPKELLHEVVAMLSPSLTESAVAGLLTKIKLFKTDTFCIEQLHHKLGFEDLIDTPPSLMFRISQSRVGNDIYTNFLRIELTGDAVSIVQDMVDTFLDYHSSDRIVVSHKKDEKGSFLYKGFYRQVFEILLLQKAVMCHMLIDFIHGTISFPEIDVTLSGLHRKEKALYTLFVYETQNGGISFTPPQSVKQLPKFDRRMEILQRRYAKIYAAFGGEEKNAPDITKADIRLPMISGIRRAINKQAEKIYDAERFVINRDKNGIYGISAIPDVFTSKDFSGEQPISIFDSELFINLSKLG</sequence>
<gene>
    <name evidence="1" type="ORF">EZ315_09000</name>
</gene>
<dbReference type="InterPro" id="IPR029024">
    <property type="entry name" value="TerB-like"/>
</dbReference>
<keyword evidence="2" id="KW-1185">Reference proteome</keyword>
<dbReference type="Gene3D" id="1.10.3680.10">
    <property type="entry name" value="TerB-like"/>
    <property type="match status" value="1"/>
</dbReference>
<accession>A0A4Z0VC68</accession>
<dbReference type="RefSeq" id="WP_135471758.1">
    <property type="nucleotide sequence ID" value="NZ_SJSA01000001.1"/>
</dbReference>
<protein>
    <submittedName>
        <fullName evidence="1">Uncharacterized protein</fullName>
    </submittedName>
</protein>
<name>A0A4Z0VC68_9BACT</name>